<keyword evidence="8" id="KW-1185">Reference proteome</keyword>
<dbReference type="GO" id="GO:0005886">
    <property type="term" value="C:plasma membrane"/>
    <property type="evidence" value="ECO:0007669"/>
    <property type="project" value="TreeGrafter"/>
</dbReference>
<dbReference type="PANTHER" id="PTHR23113">
    <property type="entry name" value="GUANINE NUCLEOTIDE EXCHANGE FACTOR"/>
    <property type="match status" value="1"/>
</dbReference>
<dbReference type="Gene3D" id="1.20.870.10">
    <property type="entry name" value="Son of sevenless (SoS) protein Chain: S domain 1"/>
    <property type="match status" value="1"/>
</dbReference>
<dbReference type="InterPro" id="IPR036964">
    <property type="entry name" value="RASGEF_cat_dom_sf"/>
</dbReference>
<reference evidence="7 8" key="1">
    <citation type="journal article" date="2010" name="Cell">
        <title>The genome of Naegleria gruberi illuminates early eukaryotic versatility.</title>
        <authorList>
            <person name="Fritz-Laylin L.K."/>
            <person name="Prochnik S.E."/>
            <person name="Ginger M.L."/>
            <person name="Dacks J.B."/>
            <person name="Carpenter M.L."/>
            <person name="Field M.C."/>
            <person name="Kuo A."/>
            <person name="Paredez A."/>
            <person name="Chapman J."/>
            <person name="Pham J."/>
            <person name="Shu S."/>
            <person name="Neupane R."/>
            <person name="Cipriano M."/>
            <person name="Mancuso J."/>
            <person name="Tu H."/>
            <person name="Salamov A."/>
            <person name="Lindquist E."/>
            <person name="Shapiro H."/>
            <person name="Lucas S."/>
            <person name="Grigoriev I.V."/>
            <person name="Cande W.Z."/>
            <person name="Fulton C."/>
            <person name="Rokhsar D.S."/>
            <person name="Dawson S.C."/>
        </authorList>
    </citation>
    <scope>NUCLEOTIDE SEQUENCE [LARGE SCALE GENOMIC DNA]</scope>
    <source>
        <strain evidence="7 8">NEG-M</strain>
    </source>
</reference>
<sequence length="743" mass="86779">MQEITLPRTSSTSSLKGSNNTPSDGNTACTTTTSDTTQRGRHQPSHHSTASLAESEIKLGTNLLNSNTTRKEYRKQNTFRNLMSTSSNDILEEINSPASPTTPNDTLSSTLLMDPKVEEMISLISQEYPSFISAEIDGKMEWEKDYELRFVLGPSNLSRYLGDEKFVQVKAFLFSKFLFIGKLTQTDPSMGGREFRIIRFDQYDWTVKGLADDSSFINAFCLKLEGESEIFTTNENSNLKKYWLEQLRRILDIPTFTEKQMQAIRENIQEYLEESTYSLEELQEYYTEPISELPQYQDLGETCQVIERKGITQGVQYATLEKVFQLLTDPHENDGDFLFTFLLTYKSFTTSMEVLKFLKSRFNTPPPVGCVDFQEWKRKLFEIRLRICEILYAWIHNFFYNFRKDLELQNETHHFINDVISNSKMIKAASIIQKCWNMKRKQRETFSAQQFQRQQQQLEALRRQLEEEKSKNKTSIFKKLFNFNSTSESESFASASLSISDNTEEQLMDSSMNIARQMCVIDMEIFNRIQPKECLNQAWSDANRRKNAPNIFNFIERSNHLAIYVAFLILNIDTPKKRAKVIEKFIKIAFVLRNLNNFHSMRAIMMSLLSNSIYRLKKSWELVSQKRMVQYKELEKLVSISANSKVLRDAMKQAELPSLPFMGILLSDLTFFEDGNPDERDGKININKRYQLASIIKRIVEYQKKPYDYPFHDCKTKWSNIYMAGRYTDDDLYNLSLEQEPRQ</sequence>
<dbReference type="OrthoDB" id="546434at2759"/>
<organism evidence="8">
    <name type="scientific">Naegleria gruberi</name>
    <name type="common">Amoeba</name>
    <dbReference type="NCBI Taxonomy" id="5762"/>
    <lineage>
        <taxon>Eukaryota</taxon>
        <taxon>Discoba</taxon>
        <taxon>Heterolobosea</taxon>
        <taxon>Tetramitia</taxon>
        <taxon>Eutetramitia</taxon>
        <taxon>Vahlkampfiidae</taxon>
        <taxon>Naegleria</taxon>
    </lineage>
</organism>
<feature type="domain" description="Ras-GEF" evidence="5">
    <location>
        <begin position="510"/>
        <end position="742"/>
    </location>
</feature>
<dbReference type="GO" id="GO:0005085">
    <property type="term" value="F:guanyl-nucleotide exchange factor activity"/>
    <property type="evidence" value="ECO:0007669"/>
    <property type="project" value="UniProtKB-KW"/>
</dbReference>
<protein>
    <submittedName>
        <fullName evidence="7">RasGEF domain-containing protein</fullName>
    </submittedName>
</protein>
<dbReference type="Proteomes" id="UP000006671">
    <property type="component" value="Unassembled WGS sequence"/>
</dbReference>
<feature type="compositionally biased region" description="Polar residues" evidence="4">
    <location>
        <begin position="7"/>
        <end position="26"/>
    </location>
</feature>
<dbReference type="InterPro" id="IPR000651">
    <property type="entry name" value="Ras-like_Gua-exchang_fac_N"/>
</dbReference>
<dbReference type="STRING" id="5762.D2VKU5"/>
<dbReference type="SMART" id="SM00229">
    <property type="entry name" value="RasGEFN"/>
    <property type="match status" value="1"/>
</dbReference>
<dbReference type="PANTHER" id="PTHR23113:SF368">
    <property type="entry name" value="CELL DIVISION CONTROL PROTEIN 25"/>
    <property type="match status" value="1"/>
</dbReference>
<dbReference type="InterPro" id="IPR008937">
    <property type="entry name" value="Ras-like_GEF"/>
</dbReference>
<dbReference type="PROSITE" id="PS50009">
    <property type="entry name" value="RASGEF_CAT"/>
    <property type="match status" value="1"/>
</dbReference>
<feature type="domain" description="N-terminal Ras-GEF" evidence="6">
    <location>
        <begin position="311"/>
        <end position="440"/>
    </location>
</feature>
<proteinExistence type="predicted"/>
<dbReference type="InParanoid" id="D2VKU5"/>
<feature type="coiled-coil region" evidence="3">
    <location>
        <begin position="448"/>
        <end position="475"/>
    </location>
</feature>
<accession>D2VKU5</accession>
<name>D2VKU5_NAEGR</name>
<evidence type="ECO:0000256" key="2">
    <source>
        <dbReference type="PROSITE-ProRule" id="PRU00168"/>
    </source>
</evidence>
<evidence type="ECO:0000256" key="1">
    <source>
        <dbReference type="ARBA" id="ARBA00022658"/>
    </source>
</evidence>
<dbReference type="KEGG" id="ngr:NAEGRDRAFT_80367"/>
<dbReference type="GeneID" id="8851723"/>
<dbReference type="SUPFAM" id="SSF48366">
    <property type="entry name" value="Ras GEF"/>
    <property type="match status" value="1"/>
</dbReference>
<feature type="region of interest" description="Disordered" evidence="4">
    <location>
        <begin position="1"/>
        <end position="75"/>
    </location>
</feature>
<dbReference type="CDD" id="cd06224">
    <property type="entry name" value="REM"/>
    <property type="match status" value="1"/>
</dbReference>
<dbReference type="AlphaFoldDB" id="D2VKU5"/>
<dbReference type="SMART" id="SM00147">
    <property type="entry name" value="RasGEF"/>
    <property type="match status" value="1"/>
</dbReference>
<dbReference type="GO" id="GO:0007265">
    <property type="term" value="P:Ras protein signal transduction"/>
    <property type="evidence" value="ECO:0007669"/>
    <property type="project" value="TreeGrafter"/>
</dbReference>
<dbReference type="eggNOG" id="KOG3417">
    <property type="taxonomic scope" value="Eukaryota"/>
</dbReference>
<dbReference type="Gene3D" id="1.10.840.10">
    <property type="entry name" value="Ras guanine-nucleotide exchange factors catalytic domain"/>
    <property type="match status" value="1"/>
</dbReference>
<gene>
    <name evidence="7" type="ORF">NAEGRDRAFT_80367</name>
</gene>
<dbReference type="InterPro" id="IPR001895">
    <property type="entry name" value="RASGEF_cat_dom"/>
</dbReference>
<keyword evidence="1 2" id="KW-0344">Guanine-nucleotide releasing factor</keyword>
<dbReference type="Pfam" id="PF00617">
    <property type="entry name" value="RasGEF"/>
    <property type="match status" value="1"/>
</dbReference>
<feature type="compositionally biased region" description="Low complexity" evidence="4">
    <location>
        <begin position="27"/>
        <end position="37"/>
    </location>
</feature>
<dbReference type="PROSITE" id="PS50212">
    <property type="entry name" value="RASGEF_NTER"/>
    <property type="match status" value="1"/>
</dbReference>
<evidence type="ECO:0000256" key="4">
    <source>
        <dbReference type="SAM" id="MobiDB-lite"/>
    </source>
</evidence>
<dbReference type="VEuPathDB" id="AmoebaDB:NAEGRDRAFT_80367"/>
<evidence type="ECO:0000256" key="3">
    <source>
        <dbReference type="SAM" id="Coils"/>
    </source>
</evidence>
<dbReference type="EMBL" id="GG738879">
    <property type="protein sequence ID" value="EFC42502.1"/>
    <property type="molecule type" value="Genomic_DNA"/>
</dbReference>
<dbReference type="RefSeq" id="XP_002675246.1">
    <property type="nucleotide sequence ID" value="XM_002675200.1"/>
</dbReference>
<evidence type="ECO:0000313" key="8">
    <source>
        <dbReference type="Proteomes" id="UP000006671"/>
    </source>
</evidence>
<dbReference type="InterPro" id="IPR023578">
    <property type="entry name" value="Ras_GEF_dom_sf"/>
</dbReference>
<dbReference type="Pfam" id="PF00618">
    <property type="entry name" value="RasGEF_N"/>
    <property type="match status" value="1"/>
</dbReference>
<keyword evidence="3" id="KW-0175">Coiled coil</keyword>
<evidence type="ECO:0000313" key="7">
    <source>
        <dbReference type="EMBL" id="EFC42502.1"/>
    </source>
</evidence>
<evidence type="ECO:0000259" key="6">
    <source>
        <dbReference type="PROSITE" id="PS50212"/>
    </source>
</evidence>
<evidence type="ECO:0000259" key="5">
    <source>
        <dbReference type="PROSITE" id="PS50009"/>
    </source>
</evidence>
<dbReference type="CDD" id="cd00155">
    <property type="entry name" value="RasGEF"/>
    <property type="match status" value="1"/>
</dbReference>